<feature type="compositionally biased region" description="Low complexity" evidence="9">
    <location>
        <begin position="1"/>
        <end position="23"/>
    </location>
</feature>
<dbReference type="PANTHER" id="PTHR31620">
    <property type="entry name" value="PROTEIN RETICULATA-RELATED 2, CHLOROPLASTIC-RELATED"/>
    <property type="match status" value="1"/>
</dbReference>
<dbReference type="AlphaFoldDB" id="A0AAV8DV57"/>
<proteinExistence type="inferred from homology"/>
<dbReference type="EMBL" id="JAMFTS010000003">
    <property type="protein sequence ID" value="KAJ4772627.1"/>
    <property type="molecule type" value="Genomic_DNA"/>
</dbReference>
<evidence type="ECO:0000256" key="4">
    <source>
        <dbReference type="ARBA" id="ARBA00022640"/>
    </source>
</evidence>
<keyword evidence="4" id="KW-0934">Plastid</keyword>
<feature type="compositionally biased region" description="Low complexity" evidence="9">
    <location>
        <begin position="57"/>
        <end position="75"/>
    </location>
</feature>
<accession>A0AAV8DV57</accession>
<keyword evidence="5" id="KW-0812">Transmembrane</keyword>
<dbReference type="PANTHER" id="PTHR31620:SF14">
    <property type="entry name" value="PROTEIN RETICULATA-RELATED 4, CHLOROPLASTIC"/>
    <property type="match status" value="1"/>
</dbReference>
<evidence type="ECO:0000313" key="11">
    <source>
        <dbReference type="Proteomes" id="UP001140206"/>
    </source>
</evidence>
<gene>
    <name evidence="10" type="ORF">LUZ62_056884</name>
</gene>
<evidence type="ECO:0000256" key="9">
    <source>
        <dbReference type="SAM" id="MobiDB-lite"/>
    </source>
</evidence>
<feature type="compositionally biased region" description="Gly residues" evidence="9">
    <location>
        <begin position="76"/>
        <end position="85"/>
    </location>
</feature>
<evidence type="ECO:0000256" key="7">
    <source>
        <dbReference type="ARBA" id="ARBA00022989"/>
    </source>
</evidence>
<evidence type="ECO:0000256" key="3">
    <source>
        <dbReference type="ARBA" id="ARBA00022528"/>
    </source>
</evidence>
<evidence type="ECO:0000256" key="2">
    <source>
        <dbReference type="ARBA" id="ARBA00010793"/>
    </source>
</evidence>
<feature type="region of interest" description="Disordered" evidence="9">
    <location>
        <begin position="57"/>
        <end position="91"/>
    </location>
</feature>
<dbReference type="Pfam" id="PF11891">
    <property type="entry name" value="RETICULATA-like"/>
    <property type="match status" value="1"/>
</dbReference>
<evidence type="ECO:0008006" key="12">
    <source>
        <dbReference type="Google" id="ProtNLM"/>
    </source>
</evidence>
<sequence>MAAASSRLSSSLSSSSTLTHLSSNPNRPSPPFAFSVSVRSPLNYRLPRLTSLRLRLPPLPSISNGSGNNGGDSSNGRGGGGGGGGGDDDEGWEENRNSAMFVLANLGRSLDSLPLDLAEAVKDGRVTGEIVTRFVNLEKSPLFRWLMNFGGFKERLLADDLFLAKVLMECGVGIFTKTAAEYQKRKENFVKELDFVIADVVMAIVADFMLVWLPAPTVSLRPLVTVGAGPITKFFHGCPDNAFQIALAGRSYSLVQRIGAIVRNGSKLFVVGTASSLIGTGVTNALIKARKAVDKENAHEGEDVPIISTSVGYGVYMAVSSNLRYQILAGVIEQRMLEPLLHNQKALLSAMCFAVRTGNTFLGSLLWVDYARWIGIQ</sequence>
<keyword evidence="7" id="KW-1133">Transmembrane helix</keyword>
<dbReference type="GO" id="GO:0031969">
    <property type="term" value="C:chloroplast membrane"/>
    <property type="evidence" value="ECO:0007669"/>
    <property type="project" value="UniProtKB-SubCell"/>
</dbReference>
<evidence type="ECO:0000256" key="6">
    <source>
        <dbReference type="ARBA" id="ARBA00022946"/>
    </source>
</evidence>
<protein>
    <recommendedName>
        <fullName evidence="12">Protein RETICULATA-RELATED 4, chloroplastic-like</fullName>
    </recommendedName>
</protein>
<keyword evidence="6" id="KW-0809">Transit peptide</keyword>
<feature type="region of interest" description="Disordered" evidence="9">
    <location>
        <begin position="1"/>
        <end position="30"/>
    </location>
</feature>
<evidence type="ECO:0000256" key="5">
    <source>
        <dbReference type="ARBA" id="ARBA00022692"/>
    </source>
</evidence>
<dbReference type="Proteomes" id="UP001140206">
    <property type="component" value="Chromosome 3"/>
</dbReference>
<organism evidence="10 11">
    <name type="scientific">Rhynchospora pubera</name>
    <dbReference type="NCBI Taxonomy" id="906938"/>
    <lineage>
        <taxon>Eukaryota</taxon>
        <taxon>Viridiplantae</taxon>
        <taxon>Streptophyta</taxon>
        <taxon>Embryophyta</taxon>
        <taxon>Tracheophyta</taxon>
        <taxon>Spermatophyta</taxon>
        <taxon>Magnoliopsida</taxon>
        <taxon>Liliopsida</taxon>
        <taxon>Poales</taxon>
        <taxon>Cyperaceae</taxon>
        <taxon>Cyperoideae</taxon>
        <taxon>Rhynchosporeae</taxon>
        <taxon>Rhynchospora</taxon>
    </lineage>
</organism>
<comment type="caution">
    <text evidence="10">The sequence shown here is derived from an EMBL/GenBank/DDBJ whole genome shotgun (WGS) entry which is preliminary data.</text>
</comment>
<evidence type="ECO:0000256" key="1">
    <source>
        <dbReference type="ARBA" id="ARBA00004508"/>
    </source>
</evidence>
<keyword evidence="11" id="KW-1185">Reference proteome</keyword>
<comment type="subcellular location">
    <subcellularLocation>
        <location evidence="1">Plastid</location>
        <location evidence="1">Chloroplast membrane</location>
        <topology evidence="1">Multi-pass membrane protein</topology>
    </subcellularLocation>
</comment>
<comment type="similarity">
    <text evidence="2">Belongs to the RETICULATA family.</text>
</comment>
<name>A0AAV8DV57_9POAL</name>
<reference evidence="10" key="1">
    <citation type="submission" date="2022-08" db="EMBL/GenBank/DDBJ databases">
        <authorList>
            <person name="Marques A."/>
        </authorList>
    </citation>
    <scope>NUCLEOTIDE SEQUENCE</scope>
    <source>
        <strain evidence="10">RhyPub2mFocal</strain>
        <tissue evidence="10">Leaves</tissue>
    </source>
</reference>
<keyword evidence="3" id="KW-0150">Chloroplast</keyword>
<evidence type="ECO:0000313" key="10">
    <source>
        <dbReference type="EMBL" id="KAJ4772627.1"/>
    </source>
</evidence>
<keyword evidence="8" id="KW-0472">Membrane</keyword>
<dbReference type="InterPro" id="IPR021825">
    <property type="entry name" value="RETICULATA-related"/>
</dbReference>
<evidence type="ECO:0000256" key="8">
    <source>
        <dbReference type="ARBA" id="ARBA00023136"/>
    </source>
</evidence>